<dbReference type="PANTHER" id="PTHR13393">
    <property type="entry name" value="SAM-DEPENDENT METHYLTRANSFERASE"/>
    <property type="match status" value="1"/>
</dbReference>
<dbReference type="GO" id="GO:0005737">
    <property type="term" value="C:cytoplasm"/>
    <property type="evidence" value="ECO:0007669"/>
    <property type="project" value="UniProtKB-SubCell"/>
</dbReference>
<evidence type="ECO:0000256" key="8">
    <source>
        <dbReference type="ARBA" id="ARBA00022884"/>
    </source>
</evidence>
<dbReference type="PIRSF" id="PIRSF037350">
    <property type="entry name" value="Mtase_ZK1128_prd"/>
    <property type="match status" value="1"/>
</dbReference>
<keyword evidence="7 11" id="KW-0949">S-adenosyl-L-methionine</keyword>
<dbReference type="OMA" id="TEFCQGH"/>
<dbReference type="GO" id="GO:0070475">
    <property type="term" value="P:rRNA base methylation"/>
    <property type="evidence" value="ECO:0007669"/>
    <property type="project" value="TreeGrafter"/>
</dbReference>
<dbReference type="Gene3D" id="3.40.50.150">
    <property type="entry name" value="Vaccinia Virus protein VP39"/>
    <property type="match status" value="1"/>
</dbReference>
<dbReference type="GO" id="GO:0005634">
    <property type="term" value="C:nucleus"/>
    <property type="evidence" value="ECO:0007669"/>
    <property type="project" value="UniProtKB-SubCell"/>
</dbReference>
<evidence type="ECO:0000256" key="9">
    <source>
        <dbReference type="ARBA" id="ARBA00023242"/>
    </source>
</evidence>
<dbReference type="PANTHER" id="PTHR13393:SF0">
    <property type="entry name" value="RNA N6-ADENOSINE-METHYLTRANSFERASE METTL16"/>
    <property type="match status" value="1"/>
</dbReference>
<keyword evidence="5 10" id="KW-0489">Methyltransferase</keyword>
<evidence type="ECO:0000256" key="2">
    <source>
        <dbReference type="ARBA" id="ARBA00004496"/>
    </source>
</evidence>
<evidence type="ECO:0000256" key="7">
    <source>
        <dbReference type="ARBA" id="ARBA00022691"/>
    </source>
</evidence>
<feature type="binding site" evidence="11">
    <location>
        <position position="180"/>
    </location>
    <ligand>
        <name>S-adenosyl-L-methionine</name>
        <dbReference type="ChEBI" id="CHEBI:59789"/>
    </ligand>
</feature>
<dbReference type="RefSeq" id="XP_005915950.1">
    <property type="nucleotide sequence ID" value="XM_005915888.3"/>
</dbReference>
<dbReference type="Pfam" id="PF05971">
    <property type="entry name" value="Methyltransf_10"/>
    <property type="match status" value="1"/>
</dbReference>
<dbReference type="InterPro" id="IPR017182">
    <property type="entry name" value="METTL16/PsiM"/>
</dbReference>
<dbReference type="SMR" id="A0A3Q2WVS5"/>
<feature type="binding site" evidence="11">
    <location>
        <position position="129"/>
    </location>
    <ligand>
        <name>S-adenosyl-L-methionine</name>
        <dbReference type="ChEBI" id="CHEBI:59789"/>
    </ligand>
</feature>
<dbReference type="AlphaFoldDB" id="A0A3Q2WVS5"/>
<feature type="compositionally biased region" description="Low complexity" evidence="12">
    <location>
        <begin position="425"/>
        <end position="438"/>
    </location>
</feature>
<dbReference type="GO" id="GO:0006397">
    <property type="term" value="P:mRNA processing"/>
    <property type="evidence" value="ECO:0007669"/>
    <property type="project" value="UniProtKB-ARBA"/>
</dbReference>
<dbReference type="GO" id="GO:0003723">
    <property type="term" value="F:RNA binding"/>
    <property type="evidence" value="ECO:0007669"/>
    <property type="project" value="UniProtKB-KW"/>
</dbReference>
<dbReference type="STRING" id="8153.ENSHBUP00000031044"/>
<evidence type="ECO:0000256" key="1">
    <source>
        <dbReference type="ARBA" id="ARBA00004123"/>
    </source>
</evidence>
<dbReference type="GO" id="GO:0043488">
    <property type="term" value="P:regulation of mRNA stability"/>
    <property type="evidence" value="ECO:0007669"/>
    <property type="project" value="UniProtKB-ARBA"/>
</dbReference>
<sequence>MALNKSMHPRNRYKDKPPDFAYLASKYPDFQQHVHTSLTGKPIVNFKEPEAVRALTCTLLKEDFGLAIEIPLERLIPTVPLRLNYIHWVEDLIDGQKQPRRGIDIGTGASCIYPLLGATMNGWYFLATEVDDICFDYATKNVEQNNLSDLVKVVKVPQKTLLMDALKEETEMVYDFCMCNPPFFANQLEAKGVNSRNSRRPPPSSVNTGGVTEIMAEGGELEFVKRIIHDSLQLKKRLRWYSCMLGKKCSLAPLKEELRKQGVPKVTHTEFCQGRTMRWALAWSFYDDVVVPSPPSKKCKLEKARKPLSFTMPEAGLKELQAKASALGCTCRSPVDSLTVLVEKTLSELRVLHKRVPCKKEEQSLFLTAVENTWIHGRQKRREQTRQLRELPRAPHCAGTTSQTTVTAGAPETCPTSQNQLTTAENSSSQNENAESKSTPADKPGKEVTESMTGEQKEAPEKVTGEDVDMESSTCTGTGQGADLKETPAAASEPPSKQPVSPSTVKHFLFKCLLNVIQEQSDVVIEMHWVEGLNRDLMNQLCTYLKNTLLKTVAKS</sequence>
<keyword evidence="14" id="KW-1185">Reference proteome</keyword>
<feature type="region of interest" description="Disordered" evidence="12">
    <location>
        <begin position="378"/>
        <end position="502"/>
    </location>
</feature>
<name>A0A3Q2WVS5_HAPBU</name>
<dbReference type="Ensembl" id="ENSHBUT00000022650.1">
    <property type="protein sequence ID" value="ENSHBUP00000031044.1"/>
    <property type="gene ID" value="ENSHBUG00000016510.1"/>
</dbReference>
<dbReference type="InterPro" id="IPR010286">
    <property type="entry name" value="METTL16/RlmF"/>
</dbReference>
<proteinExistence type="inferred from homology"/>
<dbReference type="GO" id="GO:0009896">
    <property type="term" value="P:positive regulation of catabolic process"/>
    <property type="evidence" value="ECO:0007669"/>
    <property type="project" value="UniProtKB-ARBA"/>
</dbReference>
<evidence type="ECO:0000313" key="13">
    <source>
        <dbReference type="Ensembl" id="ENSHBUP00000031044.1"/>
    </source>
</evidence>
<dbReference type="GO" id="GO:0001734">
    <property type="term" value="F:mRNA m(6)A methyltransferase activity"/>
    <property type="evidence" value="ECO:0007669"/>
    <property type="project" value="UniProtKB-ARBA"/>
</dbReference>
<keyword evidence="9" id="KW-0539">Nucleus</keyword>
<feature type="binding site" evidence="11">
    <location>
        <position position="106"/>
    </location>
    <ligand>
        <name>S-adenosyl-L-methionine</name>
        <dbReference type="ChEBI" id="CHEBI:59789"/>
    </ligand>
</feature>
<feature type="compositionally biased region" description="Basic and acidic residues" evidence="12">
    <location>
        <begin position="443"/>
        <end position="465"/>
    </location>
</feature>
<protein>
    <recommendedName>
        <fullName evidence="10">U6 small nuclear RNA (adenine-(43)-N(6))-methyltransferase</fullName>
        <ecNumber evidence="10">2.1.1.-</ecNumber>
    </recommendedName>
</protein>
<dbReference type="CTD" id="79066"/>
<accession>A0A3Q2WVS5</accession>
<dbReference type="CDD" id="cd02440">
    <property type="entry name" value="AdoMet_MTases"/>
    <property type="match status" value="1"/>
</dbReference>
<dbReference type="EC" id="2.1.1.-" evidence="10"/>
<evidence type="ECO:0000256" key="10">
    <source>
        <dbReference type="PIRNR" id="PIRNR037350"/>
    </source>
</evidence>
<organism evidence="13 14">
    <name type="scientific">Haplochromis burtoni</name>
    <name type="common">Burton's mouthbrooder</name>
    <name type="synonym">Chromis burtoni</name>
    <dbReference type="NCBI Taxonomy" id="8153"/>
    <lineage>
        <taxon>Eukaryota</taxon>
        <taxon>Metazoa</taxon>
        <taxon>Chordata</taxon>
        <taxon>Craniata</taxon>
        <taxon>Vertebrata</taxon>
        <taxon>Euteleostomi</taxon>
        <taxon>Actinopterygii</taxon>
        <taxon>Neopterygii</taxon>
        <taxon>Teleostei</taxon>
        <taxon>Neoteleostei</taxon>
        <taxon>Acanthomorphata</taxon>
        <taxon>Ovalentaria</taxon>
        <taxon>Cichlomorphae</taxon>
        <taxon>Cichliformes</taxon>
        <taxon>Cichlidae</taxon>
        <taxon>African cichlids</taxon>
        <taxon>Pseudocrenilabrinae</taxon>
        <taxon>Haplochromini</taxon>
        <taxon>Haplochromis</taxon>
    </lineage>
</organism>
<keyword evidence="6 10" id="KW-0808">Transferase</keyword>
<comment type="similarity">
    <text evidence="3 10">Belongs to the methyltransferase superfamily. METTL16/RlmF family.</text>
</comment>
<evidence type="ECO:0000256" key="11">
    <source>
        <dbReference type="PIRSR" id="PIRSR037350-1"/>
    </source>
</evidence>
<dbReference type="GeneID" id="102294122"/>
<dbReference type="GeneTree" id="ENSGT00390000016694"/>
<evidence type="ECO:0000256" key="4">
    <source>
        <dbReference type="ARBA" id="ARBA00022490"/>
    </source>
</evidence>
<feature type="compositionally biased region" description="Polar residues" evidence="12">
    <location>
        <begin position="414"/>
        <end position="424"/>
    </location>
</feature>
<comment type="function">
    <text evidence="10">RNA N6-methyltransferase that methylates adenosine residues at the N(6) position of a subset of RNAs and is involved in S-adenosyl-L-methionine homeostasis by regulating expression of MAT2A transcripts. Able to N6-methylate a subset of mRNAs and U6 small nuclear RNAs (U6 snRNAs). In contrast to the METTL3-METTL14 heterodimer, only able to methylate a limited number of RNAs: requires both a 5'UACAGAGAA-3' nonamer sequence and a specific RNA structure.</text>
</comment>
<dbReference type="InterPro" id="IPR029063">
    <property type="entry name" value="SAM-dependent_MTases_sf"/>
</dbReference>
<evidence type="ECO:0000256" key="12">
    <source>
        <dbReference type="SAM" id="MobiDB-lite"/>
    </source>
</evidence>
<dbReference type="SUPFAM" id="SSF53335">
    <property type="entry name" value="S-adenosyl-L-methionine-dependent methyltransferases"/>
    <property type="match status" value="1"/>
</dbReference>
<dbReference type="GO" id="GO:0051254">
    <property type="term" value="P:positive regulation of RNA metabolic process"/>
    <property type="evidence" value="ECO:0007669"/>
    <property type="project" value="UniProtKB-ARBA"/>
</dbReference>
<comment type="subcellular location">
    <subcellularLocation>
        <location evidence="2">Cytoplasm</location>
    </subcellularLocation>
    <subcellularLocation>
        <location evidence="1">Nucleus</location>
    </subcellularLocation>
</comment>
<reference evidence="13" key="2">
    <citation type="submission" date="2025-09" db="UniProtKB">
        <authorList>
            <consortium name="Ensembl"/>
        </authorList>
    </citation>
    <scope>IDENTIFICATION</scope>
</reference>
<keyword evidence="4" id="KW-0963">Cytoplasm</keyword>
<evidence type="ECO:0000313" key="14">
    <source>
        <dbReference type="Proteomes" id="UP000264840"/>
    </source>
</evidence>
<keyword evidence="8" id="KW-0694">RNA-binding</keyword>
<dbReference type="GO" id="GO:0120048">
    <property type="term" value="F:U6 snRNA (adenine-(43)-N(6))-methyltransferase activity"/>
    <property type="evidence" value="ECO:0007669"/>
    <property type="project" value="UniProtKB-UniRule"/>
</dbReference>
<reference evidence="13" key="1">
    <citation type="submission" date="2025-08" db="UniProtKB">
        <authorList>
            <consortium name="Ensembl"/>
        </authorList>
    </citation>
    <scope>IDENTIFICATION</scope>
</reference>
<dbReference type="FunFam" id="3.40.50.150:FF:000062">
    <property type="entry name" value="U6 small nuclear RNA (adenine-(43)-N(6))-methyltransferase"/>
    <property type="match status" value="1"/>
</dbReference>
<evidence type="ECO:0000256" key="3">
    <source>
        <dbReference type="ARBA" id="ARBA00005878"/>
    </source>
</evidence>
<evidence type="ECO:0000256" key="5">
    <source>
        <dbReference type="ARBA" id="ARBA00022603"/>
    </source>
</evidence>
<evidence type="ECO:0000256" key="6">
    <source>
        <dbReference type="ARBA" id="ARBA00022679"/>
    </source>
</evidence>
<feature type="binding site" evidence="11">
    <location>
        <position position="82"/>
    </location>
    <ligand>
        <name>S-adenosyl-L-methionine</name>
        <dbReference type="ChEBI" id="CHEBI:59789"/>
    </ligand>
</feature>
<dbReference type="Proteomes" id="UP000264840">
    <property type="component" value="Unplaced"/>
</dbReference>
<feature type="compositionally biased region" description="Basic and acidic residues" evidence="12">
    <location>
        <begin position="382"/>
        <end position="393"/>
    </location>
</feature>